<keyword evidence="2" id="KW-0813">Transport</keyword>
<keyword evidence="3" id="KW-1185">Reference proteome</keyword>
<evidence type="ECO:0000313" key="3">
    <source>
        <dbReference type="Proteomes" id="UP001055439"/>
    </source>
</evidence>
<reference evidence="2" key="1">
    <citation type="submission" date="2022-05" db="EMBL/GenBank/DDBJ databases">
        <title>The Musa troglodytarum L. genome provides insights into the mechanism of non-climacteric behaviour and enrichment of carotenoids.</title>
        <authorList>
            <person name="Wang J."/>
        </authorList>
    </citation>
    <scope>NUCLEOTIDE SEQUENCE</scope>
    <source>
        <tissue evidence="2">Leaf</tissue>
    </source>
</reference>
<dbReference type="EMBL" id="CP097503">
    <property type="protein sequence ID" value="URD78647.1"/>
    <property type="molecule type" value="Genomic_DNA"/>
</dbReference>
<dbReference type="Proteomes" id="UP001055439">
    <property type="component" value="Chromosome 10"/>
</dbReference>
<feature type="region of interest" description="Disordered" evidence="1">
    <location>
        <begin position="1"/>
        <end position="37"/>
    </location>
</feature>
<feature type="compositionally biased region" description="Low complexity" evidence="1">
    <location>
        <begin position="8"/>
        <end position="35"/>
    </location>
</feature>
<evidence type="ECO:0000256" key="1">
    <source>
        <dbReference type="SAM" id="MobiDB-lite"/>
    </source>
</evidence>
<protein>
    <submittedName>
        <fullName evidence="2">Sugar transporter</fullName>
    </submittedName>
</protein>
<organism evidence="2 3">
    <name type="scientific">Musa troglodytarum</name>
    <name type="common">fe'i banana</name>
    <dbReference type="NCBI Taxonomy" id="320322"/>
    <lineage>
        <taxon>Eukaryota</taxon>
        <taxon>Viridiplantae</taxon>
        <taxon>Streptophyta</taxon>
        <taxon>Embryophyta</taxon>
        <taxon>Tracheophyta</taxon>
        <taxon>Spermatophyta</taxon>
        <taxon>Magnoliopsida</taxon>
        <taxon>Liliopsida</taxon>
        <taxon>Zingiberales</taxon>
        <taxon>Musaceae</taxon>
        <taxon>Musa</taxon>
    </lineage>
</organism>
<proteinExistence type="predicted"/>
<evidence type="ECO:0000313" key="2">
    <source>
        <dbReference type="EMBL" id="URD78647.1"/>
    </source>
</evidence>
<name>A0A9E7JFC2_9LILI</name>
<accession>A0A9E7JFC2</accession>
<dbReference type="OrthoDB" id="2250022at2759"/>
<dbReference type="AlphaFoldDB" id="A0A9E7JFC2"/>
<gene>
    <name evidence="2" type="ORF">MUK42_05134</name>
</gene>
<keyword evidence="2" id="KW-0762">Sugar transport</keyword>
<sequence length="156" mass="16144">MAVASFAPSKSLCRSHSPSSSRPSPPSMSSSIGFSDGRRGSWARIVSGGLDLTGRSHAPAEMLVGSTSKEAWSGIDGWRRRRRGGVGAIMCSADAIGSGLEIEQPQGLAAIPERAKVLALVALVCNADRVVMSVAVVPLASQHGWSSSFVGIVQAK</sequence>